<keyword evidence="2" id="KW-1185">Reference proteome</keyword>
<dbReference type="AlphaFoldDB" id="A0A3P6RYL7"/>
<evidence type="ECO:0000313" key="2">
    <source>
        <dbReference type="Proteomes" id="UP000271889"/>
    </source>
</evidence>
<organism evidence="1 2">
    <name type="scientific">Cylicostephanus goldi</name>
    <name type="common">Nematode worm</name>
    <dbReference type="NCBI Taxonomy" id="71465"/>
    <lineage>
        <taxon>Eukaryota</taxon>
        <taxon>Metazoa</taxon>
        <taxon>Ecdysozoa</taxon>
        <taxon>Nematoda</taxon>
        <taxon>Chromadorea</taxon>
        <taxon>Rhabditida</taxon>
        <taxon>Rhabditina</taxon>
        <taxon>Rhabditomorpha</taxon>
        <taxon>Strongyloidea</taxon>
        <taxon>Strongylidae</taxon>
        <taxon>Cylicostephanus</taxon>
    </lineage>
</organism>
<dbReference type="Proteomes" id="UP000271889">
    <property type="component" value="Unassembled WGS sequence"/>
</dbReference>
<sequence length="48" mass="5514">MLRAQKDEKLGDDEEANVKVLAELWTEEVVLKANHELENQTVQADTFD</sequence>
<dbReference type="OrthoDB" id="10252231at2759"/>
<evidence type="ECO:0000313" key="1">
    <source>
        <dbReference type="EMBL" id="VDK66976.1"/>
    </source>
</evidence>
<proteinExistence type="predicted"/>
<accession>A0A3P6RYL7</accession>
<name>A0A3P6RYL7_CYLGO</name>
<dbReference type="EMBL" id="UYRV01020116">
    <property type="protein sequence ID" value="VDK66976.1"/>
    <property type="molecule type" value="Genomic_DNA"/>
</dbReference>
<gene>
    <name evidence="1" type="ORF">CGOC_LOCUS6262</name>
</gene>
<reference evidence="1 2" key="1">
    <citation type="submission" date="2018-11" db="EMBL/GenBank/DDBJ databases">
        <authorList>
            <consortium name="Pathogen Informatics"/>
        </authorList>
    </citation>
    <scope>NUCLEOTIDE SEQUENCE [LARGE SCALE GENOMIC DNA]</scope>
</reference>
<protein>
    <submittedName>
        <fullName evidence="1">Uncharacterized protein</fullName>
    </submittedName>
</protein>